<comment type="caution">
    <text evidence="1">The sequence shown here is derived from an EMBL/GenBank/DDBJ whole genome shotgun (WGS) entry which is preliminary data.</text>
</comment>
<name>A0A0F9PBE3_9ZZZZ</name>
<accession>A0A0F9PBE3</accession>
<sequence length="90" mass="10299">MKNKNPFSEQRKENMNYATRLVFEAGKEGLKSKKLLALISVKCGITRLTASDYVISLKNADVIKAIEIENENKEIEIFYIMTTEAKEQVK</sequence>
<gene>
    <name evidence="1" type="ORF">LCGC14_1236070</name>
</gene>
<reference evidence="1" key="1">
    <citation type="journal article" date="2015" name="Nature">
        <title>Complex archaea that bridge the gap between prokaryotes and eukaryotes.</title>
        <authorList>
            <person name="Spang A."/>
            <person name="Saw J.H."/>
            <person name="Jorgensen S.L."/>
            <person name="Zaremba-Niedzwiedzka K."/>
            <person name="Martijn J."/>
            <person name="Lind A.E."/>
            <person name="van Eijk R."/>
            <person name="Schleper C."/>
            <person name="Guy L."/>
            <person name="Ettema T.J."/>
        </authorList>
    </citation>
    <scope>NUCLEOTIDE SEQUENCE</scope>
</reference>
<dbReference type="EMBL" id="LAZR01006640">
    <property type="protein sequence ID" value="KKM90702.1"/>
    <property type="molecule type" value="Genomic_DNA"/>
</dbReference>
<evidence type="ECO:0000313" key="1">
    <source>
        <dbReference type="EMBL" id="KKM90702.1"/>
    </source>
</evidence>
<organism evidence="1">
    <name type="scientific">marine sediment metagenome</name>
    <dbReference type="NCBI Taxonomy" id="412755"/>
    <lineage>
        <taxon>unclassified sequences</taxon>
        <taxon>metagenomes</taxon>
        <taxon>ecological metagenomes</taxon>
    </lineage>
</organism>
<evidence type="ECO:0008006" key="2">
    <source>
        <dbReference type="Google" id="ProtNLM"/>
    </source>
</evidence>
<protein>
    <recommendedName>
        <fullName evidence="2">HTH iclR-type domain-containing protein</fullName>
    </recommendedName>
</protein>
<dbReference type="AlphaFoldDB" id="A0A0F9PBE3"/>
<proteinExistence type="predicted"/>